<dbReference type="Proteomes" id="UP000245207">
    <property type="component" value="Unassembled WGS sequence"/>
</dbReference>
<evidence type="ECO:0000259" key="2">
    <source>
        <dbReference type="Pfam" id="PF03936"/>
    </source>
</evidence>
<dbReference type="InterPro" id="IPR005630">
    <property type="entry name" value="Terpene_synthase_metal-bd"/>
</dbReference>
<proteinExistence type="predicted"/>
<dbReference type="InterPro" id="IPR008949">
    <property type="entry name" value="Isoprenoid_synthase_dom_sf"/>
</dbReference>
<dbReference type="OrthoDB" id="1877784at2759"/>
<keyword evidence="1" id="KW-0479">Metal-binding</keyword>
<dbReference type="InterPro" id="IPR050148">
    <property type="entry name" value="Terpene_synthase-like"/>
</dbReference>
<accession>A0A2U1LNX9</accession>
<feature type="domain" description="Terpene synthase metal-binding" evidence="2">
    <location>
        <begin position="4"/>
        <end position="128"/>
    </location>
</feature>
<gene>
    <name evidence="3" type="ORF">CTI12_AA473080</name>
</gene>
<name>A0A2U1LNX9_ARTAN</name>
<dbReference type="AlphaFoldDB" id="A0A2U1LNX9"/>
<keyword evidence="4" id="KW-1185">Reference proteome</keyword>
<dbReference type="GO" id="GO:0000287">
    <property type="term" value="F:magnesium ion binding"/>
    <property type="evidence" value="ECO:0007669"/>
    <property type="project" value="InterPro"/>
</dbReference>
<dbReference type="STRING" id="35608.A0A2U1LNX9"/>
<dbReference type="EMBL" id="PKPP01008435">
    <property type="protein sequence ID" value="PWA50684.1"/>
    <property type="molecule type" value="Genomic_DNA"/>
</dbReference>
<dbReference type="PANTHER" id="PTHR31225">
    <property type="entry name" value="OS04G0344100 PROTEIN-RELATED"/>
    <property type="match status" value="1"/>
</dbReference>
<comment type="caution">
    <text evidence="3">The sequence shown here is derived from an EMBL/GenBank/DDBJ whole genome shotgun (WGS) entry which is preliminary data.</text>
</comment>
<sequence>MVRKRVVRSLLVETKWLKDGYVPTLKEFMPISLITCVYPLVVANSYVGQGDDNVTEDPFKWVSSHPPFVRVAASIYTLMDDIVSRYTFRWNKKEAMLLQASSATKPKLVHQKEEAVEYFSKQVEDAWKVISQESLRPTGVPFPLVMPAINLARVGKDVINCIKSLFVHPMVVLSPN</sequence>
<protein>
    <submittedName>
        <fullName evidence="3">Terpene synthase, metal-binding domain-containing protein</fullName>
    </submittedName>
</protein>
<organism evidence="3 4">
    <name type="scientific">Artemisia annua</name>
    <name type="common">Sweet wormwood</name>
    <dbReference type="NCBI Taxonomy" id="35608"/>
    <lineage>
        <taxon>Eukaryota</taxon>
        <taxon>Viridiplantae</taxon>
        <taxon>Streptophyta</taxon>
        <taxon>Embryophyta</taxon>
        <taxon>Tracheophyta</taxon>
        <taxon>Spermatophyta</taxon>
        <taxon>Magnoliopsida</taxon>
        <taxon>eudicotyledons</taxon>
        <taxon>Gunneridae</taxon>
        <taxon>Pentapetalae</taxon>
        <taxon>asterids</taxon>
        <taxon>campanulids</taxon>
        <taxon>Asterales</taxon>
        <taxon>Asteraceae</taxon>
        <taxon>Asteroideae</taxon>
        <taxon>Anthemideae</taxon>
        <taxon>Artemisiinae</taxon>
        <taxon>Artemisia</taxon>
    </lineage>
</organism>
<evidence type="ECO:0000313" key="3">
    <source>
        <dbReference type="EMBL" id="PWA50684.1"/>
    </source>
</evidence>
<reference evidence="3 4" key="1">
    <citation type="journal article" date="2018" name="Mol. Plant">
        <title>The genome of Artemisia annua provides insight into the evolution of Asteraceae family and artemisinin biosynthesis.</title>
        <authorList>
            <person name="Shen Q."/>
            <person name="Zhang L."/>
            <person name="Liao Z."/>
            <person name="Wang S."/>
            <person name="Yan T."/>
            <person name="Shi P."/>
            <person name="Liu M."/>
            <person name="Fu X."/>
            <person name="Pan Q."/>
            <person name="Wang Y."/>
            <person name="Lv Z."/>
            <person name="Lu X."/>
            <person name="Zhang F."/>
            <person name="Jiang W."/>
            <person name="Ma Y."/>
            <person name="Chen M."/>
            <person name="Hao X."/>
            <person name="Li L."/>
            <person name="Tang Y."/>
            <person name="Lv G."/>
            <person name="Zhou Y."/>
            <person name="Sun X."/>
            <person name="Brodelius P.E."/>
            <person name="Rose J.K.C."/>
            <person name="Tang K."/>
        </authorList>
    </citation>
    <scope>NUCLEOTIDE SEQUENCE [LARGE SCALE GENOMIC DNA]</scope>
    <source>
        <strain evidence="4">cv. Huhao1</strain>
        <tissue evidence="3">Leaf</tissue>
    </source>
</reference>
<evidence type="ECO:0000313" key="4">
    <source>
        <dbReference type="Proteomes" id="UP000245207"/>
    </source>
</evidence>
<dbReference type="GO" id="GO:0016114">
    <property type="term" value="P:terpenoid biosynthetic process"/>
    <property type="evidence" value="ECO:0007669"/>
    <property type="project" value="InterPro"/>
</dbReference>
<dbReference type="SUPFAM" id="SSF48576">
    <property type="entry name" value="Terpenoid synthases"/>
    <property type="match status" value="1"/>
</dbReference>
<dbReference type="GO" id="GO:0010333">
    <property type="term" value="F:terpene synthase activity"/>
    <property type="evidence" value="ECO:0007669"/>
    <property type="project" value="InterPro"/>
</dbReference>
<dbReference type="Gene3D" id="1.10.600.10">
    <property type="entry name" value="Farnesyl Diphosphate Synthase"/>
    <property type="match status" value="1"/>
</dbReference>
<evidence type="ECO:0000256" key="1">
    <source>
        <dbReference type="ARBA" id="ARBA00022723"/>
    </source>
</evidence>
<dbReference type="Pfam" id="PF03936">
    <property type="entry name" value="Terpene_synth_C"/>
    <property type="match status" value="1"/>
</dbReference>
<dbReference type="PANTHER" id="PTHR31225:SF202">
    <property type="entry name" value="TERPENOID CYCLASES_PROTEIN PRENYLTRANSFERASE ALPHA-ALPHA TOROID-RELATED"/>
    <property type="match status" value="1"/>
</dbReference>